<dbReference type="PANTHER" id="PTHR21015:SF22">
    <property type="entry name" value="GLYCOSYLTRANSFERASE"/>
    <property type="match status" value="1"/>
</dbReference>
<dbReference type="Pfam" id="PF04101">
    <property type="entry name" value="Glyco_tran_28_C"/>
    <property type="match status" value="1"/>
</dbReference>
<dbReference type="EMBL" id="CAFBND010000141">
    <property type="protein sequence ID" value="CAB4959482.1"/>
    <property type="molecule type" value="Genomic_DNA"/>
</dbReference>
<dbReference type="GO" id="GO:0016758">
    <property type="term" value="F:hexosyltransferase activity"/>
    <property type="evidence" value="ECO:0007669"/>
    <property type="project" value="InterPro"/>
</dbReference>
<gene>
    <name evidence="2" type="ORF">UFOPK3268_00456</name>
    <name evidence="3" type="ORF">UFOPK3752_02182</name>
    <name evidence="4" type="ORF">UFOPK4150_02132</name>
</gene>
<proteinExistence type="predicted"/>
<evidence type="ECO:0000313" key="4">
    <source>
        <dbReference type="EMBL" id="CAB5039161.1"/>
    </source>
</evidence>
<dbReference type="AlphaFoldDB" id="A0A6J7BPS2"/>
<dbReference type="PANTHER" id="PTHR21015">
    <property type="entry name" value="UDP-N-ACETYLGLUCOSAMINE--N-ACETYLMURAMYL-(PENTAPEPTIDE) PYROPHOSPHORYL-UNDECAPRENOL N-ACETYLGLUCOSAMINE TRANSFERASE 1"/>
    <property type="match status" value="1"/>
</dbReference>
<evidence type="ECO:0000313" key="3">
    <source>
        <dbReference type="EMBL" id="CAB4959482.1"/>
    </source>
</evidence>
<dbReference type="InterPro" id="IPR007235">
    <property type="entry name" value="Glyco_trans_28_C"/>
</dbReference>
<dbReference type="Gene3D" id="3.40.50.2000">
    <property type="entry name" value="Glycogen Phosphorylase B"/>
    <property type="match status" value="1"/>
</dbReference>
<dbReference type="EMBL" id="CAFBPU010000062">
    <property type="protein sequence ID" value="CAB5039161.1"/>
    <property type="molecule type" value="Genomic_DNA"/>
</dbReference>
<feature type="domain" description="Glycosyl transferase family 28 C-terminal" evidence="1">
    <location>
        <begin position="219"/>
        <end position="291"/>
    </location>
</feature>
<accession>A0A6J7BPS2</accession>
<dbReference type="EMBL" id="CAFBIZ010000039">
    <property type="protein sequence ID" value="CAB4847632.1"/>
    <property type="molecule type" value="Genomic_DNA"/>
</dbReference>
<evidence type="ECO:0000313" key="2">
    <source>
        <dbReference type="EMBL" id="CAB4847632.1"/>
    </source>
</evidence>
<name>A0A6J7BPS2_9ZZZZ</name>
<organism evidence="2">
    <name type="scientific">freshwater metagenome</name>
    <dbReference type="NCBI Taxonomy" id="449393"/>
    <lineage>
        <taxon>unclassified sequences</taxon>
        <taxon>metagenomes</taxon>
        <taxon>ecological metagenomes</taxon>
    </lineage>
</organism>
<protein>
    <submittedName>
        <fullName evidence="2">Unannotated protein</fullName>
    </submittedName>
</protein>
<reference evidence="2" key="1">
    <citation type="submission" date="2020-05" db="EMBL/GenBank/DDBJ databases">
        <authorList>
            <person name="Chiriac C."/>
            <person name="Salcher M."/>
            <person name="Ghai R."/>
            <person name="Kavagutti S V."/>
        </authorList>
    </citation>
    <scope>NUCLEOTIDE SEQUENCE</scope>
</reference>
<sequence length="318" mass="33637">MTTLLVCSAGGHLQQMWALHSRFGLVDDPVWVTFDTPQARSLLAGQDVVYTPYVAPRDIPNSVRVARIATALIRERDIDRVISTGASVAVSVMVPARARGITCHYIESAARSDGPSLSGRMVSRLPGVNLYTQYPAWTGGRWHYAGSVFDGYRAGPAIAGAPYTPGSVVVTLGTIAPHGFRRAVERLLLTLPNDADVFWQTGVTDVSGLGIDANINVPSHELAARIAEADLVVAHSGTGSALTAMDAGKCAVLLPRLAAHGEHIDDHQLQIAGELDRRGLAIRCAVDDLEPSVFAAAMSSSVIAGVAAPSFGLLRDEL</sequence>
<dbReference type="SUPFAM" id="SSF53756">
    <property type="entry name" value="UDP-Glycosyltransferase/glycogen phosphorylase"/>
    <property type="match status" value="1"/>
</dbReference>
<evidence type="ECO:0000259" key="1">
    <source>
        <dbReference type="Pfam" id="PF04101"/>
    </source>
</evidence>